<evidence type="ECO:0000256" key="1">
    <source>
        <dbReference type="ARBA" id="ARBA00004191"/>
    </source>
</evidence>
<feature type="active site" evidence="7">
    <location>
        <position position="251"/>
    </location>
</feature>
<evidence type="ECO:0000256" key="3">
    <source>
        <dbReference type="ARBA" id="ARBA00013229"/>
    </source>
</evidence>
<comment type="pathway">
    <text evidence="2 8">Glycan metabolism; pectin degradation; 2-dehydro-3-deoxy-D-gluconate from pectin: step 1/5.</text>
</comment>
<dbReference type="GO" id="GO:0042545">
    <property type="term" value="P:cell wall modification"/>
    <property type="evidence" value="ECO:0007669"/>
    <property type="project" value="UniProtKB-UniRule"/>
</dbReference>
<dbReference type="Gramene" id="HORVU.MOREX.r3.1HG0093340.1">
    <property type="protein sequence ID" value="HORVU.MOREX.r3.1HG0093340.1"/>
    <property type="gene ID" value="HORVU.MOREX.r3.1HG0093340"/>
</dbReference>
<evidence type="ECO:0000256" key="8">
    <source>
        <dbReference type="RuleBase" id="RU000589"/>
    </source>
</evidence>
<dbReference type="FunFam" id="2.160.20.10:FF:000029">
    <property type="entry name" value="Pectinesterase 4"/>
    <property type="match status" value="1"/>
</dbReference>
<dbReference type="InterPro" id="IPR012334">
    <property type="entry name" value="Pectin_lyas_fold"/>
</dbReference>
<dbReference type="GO" id="GO:0045490">
    <property type="term" value="P:pectin catabolic process"/>
    <property type="evidence" value="ECO:0007669"/>
    <property type="project" value="UniProtKB-UniRule"/>
</dbReference>
<keyword evidence="6 8" id="KW-0063">Aspartyl esterase</keyword>
<name>A0A8I6W8P0_HORVV</name>
<comment type="subcellular location">
    <subcellularLocation>
        <location evidence="1">Secreted</location>
        <location evidence="1">Cell wall</location>
    </subcellularLocation>
</comment>
<dbReference type="GO" id="GO:0046910">
    <property type="term" value="F:pectinesterase inhibitor activity"/>
    <property type="evidence" value="ECO:0000318"/>
    <property type="project" value="GO_Central"/>
</dbReference>
<keyword evidence="4" id="KW-0134">Cell wall</keyword>
<keyword evidence="5 8" id="KW-0378">Hydrolase</keyword>
<dbReference type="InterPro" id="IPR033131">
    <property type="entry name" value="Pectinesterase_Asp_AS"/>
</dbReference>
<dbReference type="UniPathway" id="UPA00545">
    <property type="reaction ID" value="UER00823"/>
</dbReference>
<proteinExistence type="predicted"/>
<evidence type="ECO:0000256" key="5">
    <source>
        <dbReference type="ARBA" id="ARBA00022801"/>
    </source>
</evidence>
<dbReference type="EnsemblPlants" id="HORVU.MOREX.r3.1HG0093340.1">
    <property type="protein sequence ID" value="HORVU.MOREX.r3.1HG0093340.1"/>
    <property type="gene ID" value="HORVU.MOREX.r3.1HG0093340"/>
</dbReference>
<dbReference type="SUPFAM" id="SSF51126">
    <property type="entry name" value="Pectin lyase-like"/>
    <property type="match status" value="1"/>
</dbReference>
<keyword evidence="11" id="KW-1185">Reference proteome</keyword>
<dbReference type="EC" id="3.1.1.11" evidence="3 8"/>
<reference evidence="11" key="1">
    <citation type="journal article" date="2012" name="Nature">
        <title>A physical, genetic and functional sequence assembly of the barley genome.</title>
        <authorList>
            <consortium name="The International Barley Genome Sequencing Consortium"/>
            <person name="Mayer K.F."/>
            <person name="Waugh R."/>
            <person name="Brown J.W."/>
            <person name="Schulman A."/>
            <person name="Langridge P."/>
            <person name="Platzer M."/>
            <person name="Fincher G.B."/>
            <person name="Muehlbauer G.J."/>
            <person name="Sato K."/>
            <person name="Close T.J."/>
            <person name="Wise R.P."/>
            <person name="Stein N."/>
        </authorList>
    </citation>
    <scope>NUCLEOTIDE SEQUENCE [LARGE SCALE GENOMIC DNA]</scope>
    <source>
        <strain evidence="11">cv. Morex</strain>
    </source>
</reference>
<evidence type="ECO:0000259" key="9">
    <source>
        <dbReference type="Pfam" id="PF01095"/>
    </source>
</evidence>
<dbReference type="AlphaFoldDB" id="A0A8I6W8P0"/>
<dbReference type="Gramene" id="HORVU.MOREX.r2.1HG0076880.1">
    <property type="protein sequence ID" value="HORVU.MOREX.r2.1HG0076880.1"/>
    <property type="gene ID" value="HORVU.MOREX.r2.1HG0076880"/>
</dbReference>
<evidence type="ECO:0000256" key="2">
    <source>
        <dbReference type="ARBA" id="ARBA00005184"/>
    </source>
</evidence>
<organism evidence="10 11">
    <name type="scientific">Hordeum vulgare subsp. vulgare</name>
    <name type="common">Domesticated barley</name>
    <dbReference type="NCBI Taxonomy" id="112509"/>
    <lineage>
        <taxon>Eukaryota</taxon>
        <taxon>Viridiplantae</taxon>
        <taxon>Streptophyta</taxon>
        <taxon>Embryophyta</taxon>
        <taxon>Tracheophyta</taxon>
        <taxon>Spermatophyta</taxon>
        <taxon>Magnoliopsida</taxon>
        <taxon>Liliopsida</taxon>
        <taxon>Poales</taxon>
        <taxon>Poaceae</taxon>
        <taxon>BOP clade</taxon>
        <taxon>Pooideae</taxon>
        <taxon>Triticodae</taxon>
        <taxon>Triticeae</taxon>
        <taxon>Hordeinae</taxon>
        <taxon>Hordeum</taxon>
    </lineage>
</organism>
<evidence type="ECO:0000313" key="11">
    <source>
        <dbReference type="Proteomes" id="UP000011116"/>
    </source>
</evidence>
<sequence>MYIEPASCFLPPPLLKARATSDSFIHTLPLPLPLPQVTTKSVQESERPPAMALPTTLKLLLVLVVVGLDATTTAAPGVLGGGKHHHHRGILSTPVRRLKPDVRVSKVGAGDVATIAEAMVLAAKPRVRQEHFIIYVMQGTYDEHILVQSEDVVLLGDGMGRTIITGRLSNKTGHIVTESATLTVMGDRFLARDVTIRNTAGDPDDHQAAALLVESNQSVFYRCQIQGYQDTLMAKQFLQFYRECEISGTIDFIFGDATAVFQDCLIYARRPVLGEHDIITAQGREAHLGGSGFVLQNCNITTAPGESLKGVQTYLGRPWKDHATVVYMLCSIDDIIHADGWVAWNKDKPTERVKGGVKPGHEDHIFYGEFGNYGAGANVDHRVDWHGFYRLSEAQARLYTPGRFIQGGAWLPQTGVPHYLGLRDGE</sequence>
<evidence type="ECO:0000256" key="4">
    <source>
        <dbReference type="ARBA" id="ARBA00022512"/>
    </source>
</evidence>
<dbReference type="Gene3D" id="2.160.20.10">
    <property type="entry name" value="Single-stranded right-handed beta-helix, Pectin lyase-like"/>
    <property type="match status" value="1"/>
</dbReference>
<evidence type="ECO:0000256" key="7">
    <source>
        <dbReference type="PROSITE-ProRule" id="PRU10040"/>
    </source>
</evidence>
<dbReference type="PROSITE" id="PS00503">
    <property type="entry name" value="PECTINESTERASE_2"/>
    <property type="match status" value="1"/>
</dbReference>
<feature type="domain" description="Pectinesterase catalytic" evidence="9">
    <location>
        <begin position="101"/>
        <end position="407"/>
    </location>
</feature>
<comment type="catalytic activity">
    <reaction evidence="8">
        <text>[(1-&gt;4)-alpha-D-galacturonosyl methyl ester](n) + n H2O = [(1-&gt;4)-alpha-D-galacturonosyl](n) + n methanol + n H(+)</text>
        <dbReference type="Rhea" id="RHEA:22380"/>
        <dbReference type="Rhea" id="RHEA-COMP:14570"/>
        <dbReference type="Rhea" id="RHEA-COMP:14573"/>
        <dbReference type="ChEBI" id="CHEBI:15377"/>
        <dbReference type="ChEBI" id="CHEBI:15378"/>
        <dbReference type="ChEBI" id="CHEBI:17790"/>
        <dbReference type="ChEBI" id="CHEBI:140522"/>
        <dbReference type="ChEBI" id="CHEBI:140523"/>
        <dbReference type="EC" id="3.1.1.11"/>
    </reaction>
</comment>
<dbReference type="InterPro" id="IPR011050">
    <property type="entry name" value="Pectin_lyase_fold/virulence"/>
</dbReference>
<evidence type="ECO:0000256" key="6">
    <source>
        <dbReference type="ARBA" id="ARBA00023085"/>
    </source>
</evidence>
<dbReference type="Proteomes" id="UP000011116">
    <property type="component" value="Chromosome 1H"/>
</dbReference>
<dbReference type="GO" id="GO:0030599">
    <property type="term" value="F:pectinesterase activity"/>
    <property type="evidence" value="ECO:0000318"/>
    <property type="project" value="GO_Central"/>
</dbReference>
<protein>
    <recommendedName>
        <fullName evidence="3 8">Pectinesterase</fullName>
        <ecNumber evidence="3 8">3.1.1.11</ecNumber>
    </recommendedName>
</protein>
<dbReference type="InterPro" id="IPR000070">
    <property type="entry name" value="Pectinesterase_cat"/>
</dbReference>
<evidence type="ECO:0000313" key="10">
    <source>
        <dbReference type="EnsemblPlants" id="HORVU.MOREX.r3.1HG0093340.1"/>
    </source>
</evidence>
<keyword evidence="4" id="KW-0964">Secreted</keyword>
<dbReference type="PANTHER" id="PTHR31707">
    <property type="entry name" value="PECTINESTERASE"/>
    <property type="match status" value="1"/>
</dbReference>
<dbReference type="Pfam" id="PF01095">
    <property type="entry name" value="Pectinesterase"/>
    <property type="match status" value="1"/>
</dbReference>
<reference evidence="10" key="3">
    <citation type="submission" date="2022-01" db="UniProtKB">
        <authorList>
            <consortium name="EnsemblPlants"/>
        </authorList>
    </citation>
    <scope>IDENTIFICATION</scope>
    <source>
        <strain evidence="10">subsp. vulgare</strain>
    </source>
</reference>
<dbReference type="SMR" id="A0A8I6W8P0"/>
<reference evidence="10" key="2">
    <citation type="submission" date="2020-10" db="EMBL/GenBank/DDBJ databases">
        <authorList>
            <person name="Scholz U."/>
            <person name="Mascher M."/>
            <person name="Fiebig A."/>
        </authorList>
    </citation>
    <scope>NUCLEOTIDE SEQUENCE [LARGE SCALE GENOMIC DNA]</scope>
    <source>
        <strain evidence="10">cv. Morex</strain>
    </source>
</reference>
<accession>A0A8I6W8P0</accession>